<organism evidence="1 2">
    <name type="scientific">Halocatena salina</name>
    <dbReference type="NCBI Taxonomy" id="2934340"/>
    <lineage>
        <taxon>Archaea</taxon>
        <taxon>Methanobacteriati</taxon>
        <taxon>Methanobacteriota</taxon>
        <taxon>Stenosarchaea group</taxon>
        <taxon>Halobacteria</taxon>
        <taxon>Halobacteriales</taxon>
        <taxon>Natronomonadaceae</taxon>
        <taxon>Halocatena</taxon>
    </lineage>
</organism>
<dbReference type="AlphaFoldDB" id="A0A8U0A899"/>
<gene>
    <name evidence="1" type="ORF">MW046_18905</name>
</gene>
<name>A0A8U0A899_9EURY</name>
<dbReference type="EMBL" id="CP096023">
    <property type="protein sequence ID" value="UPM45342.1"/>
    <property type="molecule type" value="Genomic_DNA"/>
</dbReference>
<reference evidence="1" key="1">
    <citation type="submission" date="2022-04" db="EMBL/GenBank/DDBJ databases">
        <title>Halocatena sp. nov., isolated from a salt lake.</title>
        <authorList>
            <person name="Cui H.-L."/>
        </authorList>
    </citation>
    <scope>NUCLEOTIDE SEQUENCE</scope>
    <source>
        <strain evidence="1">AD-1</strain>
        <plasmid evidence="1">unnamed4</plasmid>
    </source>
</reference>
<accession>A0A8U0A899</accession>
<proteinExistence type="predicted"/>
<geneLocation type="plasmid" evidence="1 2">
    <name>unnamed4</name>
</geneLocation>
<keyword evidence="2" id="KW-1185">Reference proteome</keyword>
<dbReference type="RefSeq" id="WP_247995991.1">
    <property type="nucleotide sequence ID" value="NZ_CP096023.1"/>
</dbReference>
<keyword evidence="1" id="KW-0614">Plasmid</keyword>
<dbReference type="KEGG" id="haad:MW046_18905"/>
<dbReference type="GeneID" id="71930162"/>
<evidence type="ECO:0000313" key="2">
    <source>
        <dbReference type="Proteomes" id="UP000831768"/>
    </source>
</evidence>
<sequence length="218" mass="24311">MTNTDLERYVRTEKSRTNSIDEQVTIAHALWNAGIGPKHDGVKRTDLEEELDLDLDYNIGTSLSHLKEIDMIETTTPAGPSWYVISERRDTIINGEVDETAATDIERLIAHIQDDNLADESDVPAVADGAGVTVQTVVADEFDITPEAVEQFLRKGDQVEKLNKAIDAIDKHNDVDVRDDYGKIIFRAAAYRYRLSAEAVALYEQENEEDTEVGDADS</sequence>
<protein>
    <submittedName>
        <fullName evidence="1">Uncharacterized protein</fullName>
    </submittedName>
</protein>
<evidence type="ECO:0000313" key="1">
    <source>
        <dbReference type="EMBL" id="UPM45342.1"/>
    </source>
</evidence>
<dbReference type="Proteomes" id="UP000831768">
    <property type="component" value="Plasmid unnamed4"/>
</dbReference>